<dbReference type="Pfam" id="PF13561">
    <property type="entry name" value="adh_short_C2"/>
    <property type="match status" value="1"/>
</dbReference>
<dbReference type="InterPro" id="IPR036291">
    <property type="entry name" value="NAD(P)-bd_dom_sf"/>
</dbReference>
<dbReference type="InterPro" id="IPR050259">
    <property type="entry name" value="SDR"/>
</dbReference>
<comment type="caution">
    <text evidence="2">The sequence shown here is derived from an EMBL/GenBank/DDBJ whole genome shotgun (WGS) entry which is preliminary data.</text>
</comment>
<dbReference type="RefSeq" id="WP_318595179.1">
    <property type="nucleotide sequence ID" value="NZ_JAWSTH010000001.1"/>
</dbReference>
<dbReference type="InterPro" id="IPR020904">
    <property type="entry name" value="Sc_DH/Rdtase_CS"/>
</dbReference>
<dbReference type="PANTHER" id="PTHR42879:SF2">
    <property type="entry name" value="3-OXOACYL-[ACYL-CARRIER-PROTEIN] REDUCTASE FABG"/>
    <property type="match status" value="1"/>
</dbReference>
<accession>A0ABU4HHY2</accession>
<evidence type="ECO:0000256" key="1">
    <source>
        <dbReference type="ARBA" id="ARBA00006484"/>
    </source>
</evidence>
<dbReference type="SUPFAM" id="SSF51735">
    <property type="entry name" value="NAD(P)-binding Rossmann-fold domains"/>
    <property type="match status" value="1"/>
</dbReference>
<evidence type="ECO:0000313" key="2">
    <source>
        <dbReference type="EMBL" id="MDW5592922.1"/>
    </source>
</evidence>
<comment type="similarity">
    <text evidence="1">Belongs to the short-chain dehydrogenases/reductases (SDR) family.</text>
</comment>
<dbReference type="EMBL" id="JAWSTH010000001">
    <property type="protein sequence ID" value="MDW5592922.1"/>
    <property type="molecule type" value="Genomic_DNA"/>
</dbReference>
<protein>
    <submittedName>
        <fullName evidence="2">SDR family oxidoreductase</fullName>
    </submittedName>
</protein>
<organism evidence="2 3">
    <name type="scientific">Conexibacter stalactiti</name>
    <dbReference type="NCBI Taxonomy" id="1940611"/>
    <lineage>
        <taxon>Bacteria</taxon>
        <taxon>Bacillati</taxon>
        <taxon>Actinomycetota</taxon>
        <taxon>Thermoleophilia</taxon>
        <taxon>Solirubrobacterales</taxon>
        <taxon>Conexibacteraceae</taxon>
        <taxon>Conexibacter</taxon>
    </lineage>
</organism>
<keyword evidence="3" id="KW-1185">Reference proteome</keyword>
<sequence length="265" mass="26529">MDTTSEVPAGGAADARTARRRALVTGASSGIGAAATAALAADGCDVWITYARDETGASAAAEAARAHGAEAHVSRLDLGQPRQIDALLAEVTAAWGELHVLVNNGGVCPYTPHDEISVEEWDAVLATNARGTFLALRGALPLLRAAAGDRSIVNVSSVAGELGGVATSVHYAASKAAILAITRSYARLLAGEGIRVNAVAPGPVRSGITDKLSATAEAGLTSGTPLGRFGQPHEVASAIALLASPAAGFTTGATYDVNGGVRIDG</sequence>
<dbReference type="PANTHER" id="PTHR42879">
    <property type="entry name" value="3-OXOACYL-(ACYL-CARRIER-PROTEIN) REDUCTASE"/>
    <property type="match status" value="1"/>
</dbReference>
<proteinExistence type="inferred from homology"/>
<name>A0ABU4HHY2_9ACTN</name>
<gene>
    <name evidence="2" type="ORF">R7226_01135</name>
</gene>
<dbReference type="PRINTS" id="PR00080">
    <property type="entry name" value="SDRFAMILY"/>
</dbReference>
<dbReference type="PRINTS" id="PR00081">
    <property type="entry name" value="GDHRDH"/>
</dbReference>
<evidence type="ECO:0000313" key="3">
    <source>
        <dbReference type="Proteomes" id="UP001284601"/>
    </source>
</evidence>
<dbReference type="Gene3D" id="3.40.50.720">
    <property type="entry name" value="NAD(P)-binding Rossmann-like Domain"/>
    <property type="match status" value="1"/>
</dbReference>
<reference evidence="3" key="1">
    <citation type="submission" date="2023-07" db="EMBL/GenBank/DDBJ databases">
        <title>Conexibacter stalactiti sp. nov., isolated from stalactites in a lava cave and emended description of the genus Conexibacter.</title>
        <authorList>
            <person name="Lee S.D."/>
        </authorList>
    </citation>
    <scope>NUCLEOTIDE SEQUENCE [LARGE SCALE GENOMIC DNA]</scope>
    <source>
        <strain evidence="3">KCTC 39840</strain>
    </source>
</reference>
<reference evidence="2 3" key="2">
    <citation type="submission" date="2023-10" db="EMBL/GenBank/DDBJ databases">
        <authorList>
            <person name="Han X.F."/>
        </authorList>
    </citation>
    <scope>NUCLEOTIDE SEQUENCE [LARGE SCALE GENOMIC DNA]</scope>
    <source>
        <strain evidence="2 3">KCTC 39840</strain>
    </source>
</reference>
<dbReference type="PROSITE" id="PS00061">
    <property type="entry name" value="ADH_SHORT"/>
    <property type="match status" value="1"/>
</dbReference>
<dbReference type="InterPro" id="IPR002347">
    <property type="entry name" value="SDR_fam"/>
</dbReference>
<dbReference type="Proteomes" id="UP001284601">
    <property type="component" value="Unassembled WGS sequence"/>
</dbReference>